<evidence type="ECO:0000256" key="1">
    <source>
        <dbReference type="SAM" id="MobiDB-lite"/>
    </source>
</evidence>
<keyword evidence="5" id="KW-1185">Reference proteome</keyword>
<feature type="domain" description="DUF4878" evidence="3">
    <location>
        <begin position="119"/>
        <end position="220"/>
    </location>
</feature>
<comment type="caution">
    <text evidence="4">The sequence shown here is derived from an EMBL/GenBank/DDBJ whole genome shotgun (WGS) entry which is preliminary data.</text>
</comment>
<dbReference type="Proteomes" id="UP000248706">
    <property type="component" value="Unassembled WGS sequence"/>
</dbReference>
<proteinExistence type="predicted"/>
<dbReference type="Gene3D" id="3.10.450.50">
    <property type="match status" value="1"/>
</dbReference>
<dbReference type="EMBL" id="MCIF01000002">
    <property type="protein sequence ID" value="RAQ97139.1"/>
    <property type="molecule type" value="Genomic_DNA"/>
</dbReference>
<accession>A0A328VJ99</accession>
<dbReference type="RefSeq" id="WP_112431279.1">
    <property type="nucleotide sequence ID" value="NZ_MCIF01000002.1"/>
</dbReference>
<feature type="region of interest" description="Disordered" evidence="1">
    <location>
        <begin position="1"/>
        <end position="64"/>
    </location>
</feature>
<gene>
    <name evidence="4" type="ORF">A4R35_16490</name>
</gene>
<keyword evidence="2" id="KW-0472">Membrane</keyword>
<reference evidence="4 5" key="1">
    <citation type="submission" date="2016-08" db="EMBL/GenBank/DDBJ databases">
        <title>Analysis of Carbohydrate Active Enzymes in Thermogemmatispora T81 Reveals Carbohydrate Degradation Ability.</title>
        <authorList>
            <person name="Tomazini A."/>
            <person name="Lal S."/>
            <person name="Stott M."/>
            <person name="Henrissat B."/>
            <person name="Polikarpov I."/>
            <person name="Sparling R."/>
            <person name="Levin D.B."/>
        </authorList>
    </citation>
    <scope>NUCLEOTIDE SEQUENCE [LARGE SCALE GENOMIC DNA]</scope>
    <source>
        <strain evidence="4 5">T81</strain>
    </source>
</reference>
<evidence type="ECO:0000259" key="3">
    <source>
        <dbReference type="Pfam" id="PF12870"/>
    </source>
</evidence>
<feature type="transmembrane region" description="Helical" evidence="2">
    <location>
        <begin position="88"/>
        <end position="116"/>
    </location>
</feature>
<name>A0A328VJ99_9CHLR</name>
<protein>
    <recommendedName>
        <fullName evidence="3">DUF4878 domain-containing protein</fullName>
    </recommendedName>
</protein>
<organism evidence="4 5">
    <name type="scientific">Thermogemmatispora tikiterensis</name>
    <dbReference type="NCBI Taxonomy" id="1825093"/>
    <lineage>
        <taxon>Bacteria</taxon>
        <taxon>Bacillati</taxon>
        <taxon>Chloroflexota</taxon>
        <taxon>Ktedonobacteria</taxon>
        <taxon>Thermogemmatisporales</taxon>
        <taxon>Thermogemmatisporaceae</taxon>
        <taxon>Thermogemmatispora</taxon>
    </lineage>
</organism>
<evidence type="ECO:0000313" key="5">
    <source>
        <dbReference type="Proteomes" id="UP000248706"/>
    </source>
</evidence>
<feature type="compositionally biased region" description="Polar residues" evidence="1">
    <location>
        <begin position="1"/>
        <end position="12"/>
    </location>
</feature>
<keyword evidence="2" id="KW-1133">Transmembrane helix</keyword>
<evidence type="ECO:0000256" key="2">
    <source>
        <dbReference type="SAM" id="Phobius"/>
    </source>
</evidence>
<sequence>MGNDPHQPQSGYGQEFQPAGKGGDETPPPPPVPGGYGPTQYAGPTQYGSLYETPPPPPPVYPEGVFASPRAGQYGIPYPVPPRRSWRWLWITLAIIAGVIVLACGGCTLVGFIAALTTNANSTVNDYYSAIQQQNYSQAYSYLAIDTLTIQGEQISATQGSFALVAQVIDQQAGPVTSYSITSSSTNGDTATVVVHVTRSSGVAYDVHLRLTKINSEWKITQLDNI</sequence>
<dbReference type="AlphaFoldDB" id="A0A328VJ99"/>
<evidence type="ECO:0000313" key="4">
    <source>
        <dbReference type="EMBL" id="RAQ97139.1"/>
    </source>
</evidence>
<keyword evidence="2" id="KW-0812">Transmembrane</keyword>
<dbReference type="Pfam" id="PF12870">
    <property type="entry name" value="DUF4878"/>
    <property type="match status" value="1"/>
</dbReference>
<dbReference type="InterPro" id="IPR024267">
    <property type="entry name" value="DUF4878"/>
</dbReference>
<dbReference type="OrthoDB" id="164879at2"/>